<dbReference type="AlphaFoldDB" id="X1C961"/>
<proteinExistence type="predicted"/>
<feature type="region of interest" description="Disordered" evidence="1">
    <location>
        <begin position="1"/>
        <end position="39"/>
    </location>
</feature>
<dbReference type="EMBL" id="BART01026111">
    <property type="protein sequence ID" value="GAG92938.1"/>
    <property type="molecule type" value="Genomic_DNA"/>
</dbReference>
<name>X1C961_9ZZZZ</name>
<feature type="non-terminal residue" evidence="2">
    <location>
        <position position="130"/>
    </location>
</feature>
<evidence type="ECO:0000313" key="2">
    <source>
        <dbReference type="EMBL" id="GAG92938.1"/>
    </source>
</evidence>
<gene>
    <name evidence="2" type="ORF">S01H4_46677</name>
</gene>
<accession>X1C961</accession>
<sequence length="130" mass="14203">MGNHVEKDSDDTNSSEQKNGGRDREVPLSSDVGGKVSRKIGRQSAFASSLASRLLSSGLPLDHEGQGQSNVKSVRNVLKSLTRTEGRLLENTLLSPSEVDDKIQNSNDRQKRLVKMWDDIGGLEDVKEGL</sequence>
<evidence type="ECO:0000256" key="1">
    <source>
        <dbReference type="SAM" id="MobiDB-lite"/>
    </source>
</evidence>
<organism evidence="2">
    <name type="scientific">marine sediment metagenome</name>
    <dbReference type="NCBI Taxonomy" id="412755"/>
    <lineage>
        <taxon>unclassified sequences</taxon>
        <taxon>metagenomes</taxon>
        <taxon>ecological metagenomes</taxon>
    </lineage>
</organism>
<reference evidence="2" key="1">
    <citation type="journal article" date="2014" name="Front. Microbiol.">
        <title>High frequency of phylogenetically diverse reductive dehalogenase-homologous genes in deep subseafloor sedimentary metagenomes.</title>
        <authorList>
            <person name="Kawai M."/>
            <person name="Futagami T."/>
            <person name="Toyoda A."/>
            <person name="Takaki Y."/>
            <person name="Nishi S."/>
            <person name="Hori S."/>
            <person name="Arai W."/>
            <person name="Tsubouchi T."/>
            <person name="Morono Y."/>
            <person name="Uchiyama I."/>
            <person name="Ito T."/>
            <person name="Fujiyama A."/>
            <person name="Inagaki F."/>
            <person name="Takami H."/>
        </authorList>
    </citation>
    <scope>NUCLEOTIDE SEQUENCE</scope>
    <source>
        <strain evidence="2">Expedition CK06-06</strain>
    </source>
</reference>
<comment type="caution">
    <text evidence="2">The sequence shown here is derived from an EMBL/GenBank/DDBJ whole genome shotgun (WGS) entry which is preliminary data.</text>
</comment>
<protein>
    <submittedName>
        <fullName evidence="2">Uncharacterized protein</fullName>
    </submittedName>
</protein>